<keyword evidence="2" id="KW-1185">Reference proteome</keyword>
<gene>
    <name evidence="1" type="ORF">F8M41_002523</name>
</gene>
<organism evidence="1 2">
    <name type="scientific">Gigaspora margarita</name>
    <dbReference type="NCBI Taxonomy" id="4874"/>
    <lineage>
        <taxon>Eukaryota</taxon>
        <taxon>Fungi</taxon>
        <taxon>Fungi incertae sedis</taxon>
        <taxon>Mucoromycota</taxon>
        <taxon>Glomeromycotina</taxon>
        <taxon>Glomeromycetes</taxon>
        <taxon>Diversisporales</taxon>
        <taxon>Gigasporaceae</taxon>
        <taxon>Gigaspora</taxon>
    </lineage>
</organism>
<accession>A0A8H3XCP8</accession>
<protein>
    <submittedName>
        <fullName evidence="1">MATA-HMG</fullName>
    </submittedName>
</protein>
<evidence type="ECO:0000313" key="1">
    <source>
        <dbReference type="EMBL" id="KAF0449290.1"/>
    </source>
</evidence>
<dbReference type="OrthoDB" id="2367927at2759"/>
<dbReference type="AlphaFoldDB" id="A0A8H3XCP8"/>
<name>A0A8H3XCP8_GIGMA</name>
<dbReference type="Proteomes" id="UP000439903">
    <property type="component" value="Unassembled WGS sequence"/>
</dbReference>
<dbReference type="SUPFAM" id="SSF47095">
    <property type="entry name" value="HMG-box"/>
    <property type="match status" value="1"/>
</dbReference>
<sequence>MTRQRNSRTLNVPDSSIRPRFPPNIDVQQLINESIKKHEESQTRRTPNAFLLYRSQYIAEFGRVNNRNLAATRISTLAKNAWNDEPINVKIFYKQIASEIKKGVKKKIPYSFVNEKKNLKSPNTNDGLNVPFGVTDIETYTADPTPNIENTSNLFQIGTENTNTLNLLQIDDVVNQNCLNLFQMNNEIIDSTPILDSNTINETNCDFFQNTIEITPVDYTSMLQFYPTINNMPVFLNEYSYQNFYDFQPLNDEFFQSYFSYYVDYSQEL</sequence>
<dbReference type="InterPro" id="IPR036910">
    <property type="entry name" value="HMG_box_dom_sf"/>
</dbReference>
<reference evidence="1 2" key="1">
    <citation type="journal article" date="2019" name="Environ. Microbiol.">
        <title>At the nexus of three kingdoms: the genome of the mycorrhizal fungus Gigaspora margarita provides insights into plant, endobacterial and fungal interactions.</title>
        <authorList>
            <person name="Venice F."/>
            <person name="Ghignone S."/>
            <person name="Salvioli di Fossalunga A."/>
            <person name="Amselem J."/>
            <person name="Novero M."/>
            <person name="Xianan X."/>
            <person name="Sedzielewska Toro K."/>
            <person name="Morin E."/>
            <person name="Lipzen A."/>
            <person name="Grigoriev I.V."/>
            <person name="Henrissat B."/>
            <person name="Martin F.M."/>
            <person name="Bonfante P."/>
        </authorList>
    </citation>
    <scope>NUCLEOTIDE SEQUENCE [LARGE SCALE GENOMIC DNA]</scope>
    <source>
        <strain evidence="1 2">BEG34</strain>
    </source>
</reference>
<dbReference type="EMBL" id="WTPW01001216">
    <property type="protein sequence ID" value="KAF0449290.1"/>
    <property type="molecule type" value="Genomic_DNA"/>
</dbReference>
<evidence type="ECO:0000313" key="2">
    <source>
        <dbReference type="Proteomes" id="UP000439903"/>
    </source>
</evidence>
<proteinExistence type="predicted"/>
<dbReference type="Gene3D" id="1.10.30.10">
    <property type="entry name" value="High mobility group box domain"/>
    <property type="match status" value="1"/>
</dbReference>
<comment type="caution">
    <text evidence="1">The sequence shown here is derived from an EMBL/GenBank/DDBJ whole genome shotgun (WGS) entry which is preliminary data.</text>
</comment>